<evidence type="ECO:0000313" key="2">
    <source>
        <dbReference type="Proteomes" id="UP001140096"/>
    </source>
</evidence>
<protein>
    <submittedName>
        <fullName evidence="1">Uncharacterized protein</fullName>
    </submittedName>
</protein>
<reference evidence="1" key="1">
    <citation type="submission" date="2022-07" db="EMBL/GenBank/DDBJ databases">
        <title>Phylogenomic reconstructions and comparative analyses of Kickxellomycotina fungi.</title>
        <authorList>
            <person name="Reynolds N.K."/>
            <person name="Stajich J.E."/>
            <person name="Barry K."/>
            <person name="Grigoriev I.V."/>
            <person name="Crous P."/>
            <person name="Smith M.E."/>
        </authorList>
    </citation>
    <scope>NUCLEOTIDE SEQUENCE</scope>
    <source>
        <strain evidence="1">CBS 102833</strain>
    </source>
</reference>
<dbReference type="EMBL" id="JANBUP010000253">
    <property type="protein sequence ID" value="KAJ2812285.1"/>
    <property type="molecule type" value="Genomic_DNA"/>
</dbReference>
<gene>
    <name evidence="1" type="ORF">H4S07_001507</name>
</gene>
<proteinExistence type="predicted"/>
<comment type="caution">
    <text evidence="1">The sequence shown here is derived from an EMBL/GenBank/DDBJ whole genome shotgun (WGS) entry which is preliminary data.</text>
</comment>
<name>A0ACC1LM90_9FUNG</name>
<evidence type="ECO:0000313" key="1">
    <source>
        <dbReference type="EMBL" id="KAJ2812285.1"/>
    </source>
</evidence>
<organism evidence="1 2">
    <name type="scientific">Coemansia furcata</name>
    <dbReference type="NCBI Taxonomy" id="417177"/>
    <lineage>
        <taxon>Eukaryota</taxon>
        <taxon>Fungi</taxon>
        <taxon>Fungi incertae sedis</taxon>
        <taxon>Zoopagomycota</taxon>
        <taxon>Kickxellomycotina</taxon>
        <taxon>Kickxellomycetes</taxon>
        <taxon>Kickxellales</taxon>
        <taxon>Kickxellaceae</taxon>
        <taxon>Coemansia</taxon>
    </lineage>
</organism>
<accession>A0ACC1LM90</accession>
<dbReference type="Proteomes" id="UP001140096">
    <property type="component" value="Unassembled WGS sequence"/>
</dbReference>
<sequence>MFTSPSVRTRRRVAGSRALGGEQQNSQRQSQEYSQEYSQEALSEPSQEQTSAFNYKDDELEPAQEAVSEGEHTLLRGDRHAVFEVGAMPPAARQLLASSDEVSCGVSEVARFAFVATASTCVVWSFAAGSSAVVHRLAMPDGGEGAGAPAVVLVAGVGAGDVGVVAVGGLGHVRYWDRVVFGLGGASQFHSAALALTPADRCEQIAEASAGLLIVGTGNGNLYGVSLVTAQGAAGLDVRALSRTGGSRGGVLSRMASLLGGSSGDGGSSDQLVSVARGGRTEIRHSREVYALTRSRLAKWVVSSAHPERLAYTIDLHHALADVVGQALDSDAELHFYDVAAAGGDVCVLVGAGPSLAIVALRAAHVASEPSVAGLTLLRHTTPHPPAQSGAGRPRLVIPTGGPIAFVTLDQAVVAAAVPALGVSFEETVKLRYGDCVLAATAMDDQHAESCVLVACRRAGILRVAAAAAARVDSAVMDADARIGRAQQEQIEQAVFFGCDATRNPLAFAITSDAPGLDAHLQAGALRVSHAILDGSSRFVADRLDVGSLLRERLRRAHGVIQALAENGLAEKLSSSARAQLSANAEKLAAAQALWDLQNAAWARTGPAMQLLANLAAAFLESAGQQASKDPLRLFFRLHCAAIGDVLVLMHRRLPALTRALAVSASGVKDSQVVSYEASRIAAAVLQPALAYRFQHARLYAVADPAPERWTEHPAIADLLADRLEASYALCRDLSAHHCKALYERIAATALPGDERPNDQALCIFDDAVSASHASLDGDDDDALRSLASAADEHPHASPLALLRDTIDQIGPLANLCFRVFVDRIARLTAANSANAHDVAQRYDTLRPRFLLCLVPLGRAPVAFRLAEEYRDLASLVTLVFVADPANAAAHLRRYVDRFSKDFADTLFAFYERRAAWASLLHTQDDQFDSWLKDYIDLRTEEEPHAPLAQYGWIHDVKVADFSAAATRLAHAGLYAEEVDHAQTMLSLSKLAFIASESQKSELDDTMLEARARLDKALELRQVQAGILHYFTALLGPNASNSDDRKAAYDIALHTTTPELRHSHPSLYIVFTELVRRMWNRLVLPIEDLIDVLTIPDNLYALDSATDADDQDVFSNNIVRDRFSLAVDILSCVSFGLPEQTRESALRSIWRRVFLSDNWPEIHRITTGNVPDSVLRLELLNTSLYRVLHSCLVARNVPHPEWYLLPADVFATSDIDYLVSTRLMPQFGPESANSTNALWKPLTTTTASALTNDYTDEDKHLQAAIDCGLDGYYSEILRIVVEQTSTPSLDGNDAFASDDDSDDQMDTD</sequence>
<keyword evidence="2" id="KW-1185">Reference proteome</keyword>